<evidence type="ECO:0000256" key="1">
    <source>
        <dbReference type="SAM" id="Phobius"/>
    </source>
</evidence>
<sequence>MEKWISIIADMCGVLGFVTSLFAVSKVNNIRKSMSSNNKVDISGRTDIGGDFVGRDKN</sequence>
<dbReference type="AlphaFoldDB" id="A0A1H7B6C2"/>
<keyword evidence="1" id="KW-0472">Membrane</keyword>
<feature type="transmembrane region" description="Helical" evidence="1">
    <location>
        <begin position="6"/>
        <end position="24"/>
    </location>
</feature>
<accession>A0A1H7B6C2</accession>
<name>A0A1H7B6C2_9BACT</name>
<dbReference type="Proteomes" id="UP000199532">
    <property type="component" value="Unassembled WGS sequence"/>
</dbReference>
<reference evidence="2 3" key="1">
    <citation type="submission" date="2016-10" db="EMBL/GenBank/DDBJ databases">
        <authorList>
            <person name="de Groot N.N."/>
        </authorList>
    </citation>
    <scope>NUCLEOTIDE SEQUENCE [LARGE SCALE GENOMIC DNA]</scope>
    <source>
        <strain evidence="2 3">DSM 19938</strain>
    </source>
</reference>
<dbReference type="STRING" id="408657.SAMN04487995_6139"/>
<proteinExistence type="predicted"/>
<protein>
    <submittedName>
        <fullName evidence="2">Uncharacterized protein</fullName>
    </submittedName>
</protein>
<evidence type="ECO:0000313" key="2">
    <source>
        <dbReference type="EMBL" id="SEJ72686.1"/>
    </source>
</evidence>
<organism evidence="2 3">
    <name type="scientific">Dyadobacter koreensis</name>
    <dbReference type="NCBI Taxonomy" id="408657"/>
    <lineage>
        <taxon>Bacteria</taxon>
        <taxon>Pseudomonadati</taxon>
        <taxon>Bacteroidota</taxon>
        <taxon>Cytophagia</taxon>
        <taxon>Cytophagales</taxon>
        <taxon>Spirosomataceae</taxon>
        <taxon>Dyadobacter</taxon>
    </lineage>
</organism>
<keyword evidence="3" id="KW-1185">Reference proteome</keyword>
<keyword evidence="1" id="KW-0812">Transmembrane</keyword>
<gene>
    <name evidence="2" type="ORF">SAMN04487995_6139</name>
</gene>
<evidence type="ECO:0000313" key="3">
    <source>
        <dbReference type="Proteomes" id="UP000199532"/>
    </source>
</evidence>
<keyword evidence="1" id="KW-1133">Transmembrane helix</keyword>
<dbReference type="EMBL" id="FNXY01000013">
    <property type="protein sequence ID" value="SEJ72686.1"/>
    <property type="molecule type" value="Genomic_DNA"/>
</dbReference>